<dbReference type="Pfam" id="PF00168">
    <property type="entry name" value="C2"/>
    <property type="match status" value="1"/>
</dbReference>
<dbReference type="EMBL" id="JAKLMC020000019">
    <property type="protein sequence ID" value="KAK5951648.1"/>
    <property type="molecule type" value="Genomic_DNA"/>
</dbReference>
<protein>
    <recommendedName>
        <fullName evidence="2">C2 domain-containing protein</fullName>
    </recommendedName>
</protein>
<dbReference type="GO" id="GO:0010628">
    <property type="term" value="P:positive regulation of gene expression"/>
    <property type="evidence" value="ECO:0007669"/>
    <property type="project" value="TreeGrafter"/>
</dbReference>
<dbReference type="SUPFAM" id="SSF49562">
    <property type="entry name" value="C2 domain (Calcium/lipid-binding domain, CaLB)"/>
    <property type="match status" value="1"/>
</dbReference>
<dbReference type="InterPro" id="IPR000008">
    <property type="entry name" value="C2_dom"/>
</dbReference>
<feature type="region of interest" description="Disordered" evidence="1">
    <location>
        <begin position="1"/>
        <end position="58"/>
    </location>
</feature>
<feature type="compositionally biased region" description="Basic and acidic residues" evidence="1">
    <location>
        <begin position="535"/>
        <end position="544"/>
    </location>
</feature>
<dbReference type="Gene3D" id="2.60.40.150">
    <property type="entry name" value="C2 domain"/>
    <property type="match status" value="1"/>
</dbReference>
<dbReference type="InterPro" id="IPR035892">
    <property type="entry name" value="C2_domain_sf"/>
</dbReference>
<dbReference type="PANTHER" id="PTHR47800:SF5">
    <property type="entry name" value="FER-1-LIKE PROTEIN 6"/>
    <property type="match status" value="1"/>
</dbReference>
<accession>A0AAN8EC28</accession>
<evidence type="ECO:0000313" key="3">
    <source>
        <dbReference type="EMBL" id="KAK5951648.1"/>
    </source>
</evidence>
<sequence length="743" mass="84056">MADSEPHLREQHASDKYGTKLVEKAGSWQEKAQNLVGKSDDEKKQPSGGYDATPVPGAPPGYTIRITFHRAENLPFTDFPSFSTDAYIHATLRTSLPKRHKQDPDMFLRTPTIHRNTNPRWETQWVIAHVPASGFHLKCRLYDEDPADHDDRLGNAHVNVHGISEGWQGFKEQRFDLKKRMASKRAYTFRGAAHLISKVKMSAHLYISVENLGRSPGESGGRCFTVAPLSWSRHHSPLIGRIAGTKDREESKNGKKSVERYNFQAVQMQLRGPVPAAMYHRYVEFKPFIAGMFTDVTLRGRILNRALHHQHSRVYNYDTSTVYGIFEKPCIEMTKQLLEFCHYDQGGRIYTYVLSLDGLWRFTETGKEFGIDMLSKHTMHSDVSIYIAFSGEFFIRRLKHPHRQRRQSQGGGSDSHHDPIGDIEPPASDPENDDDHKDQHKHEDIPKDPAYYELIIDNDSGTYRPNAGLLPLLKEYMSQNFPGLRVATLDSQKDAERMKKLKKEQTDRKEHSGKKITYLQNSSMSSISSSDAEELDARAEGHERPHGHKKQMAKLQAYHKNSKDKGPDPTPHENGLLQPNGRPMMDRALPSEPDSRDLQSSVSAGSEPSHQSERQREEGVENGRTRDDSGYANKELPILLKKDENGHIPRPQQYGNDGQRLQPQPENGEQRLNKPNGEVYNSPSGTTYGEPETGDHKPAGGILYGTIFSTAGVEKGCPLAIGDKDQRENKKERCMVNDGFNVV</sequence>
<feature type="compositionally biased region" description="Basic and acidic residues" evidence="1">
    <location>
        <begin position="434"/>
        <end position="447"/>
    </location>
</feature>
<evidence type="ECO:0000313" key="4">
    <source>
        <dbReference type="Proteomes" id="UP001316803"/>
    </source>
</evidence>
<evidence type="ECO:0000256" key="1">
    <source>
        <dbReference type="SAM" id="MobiDB-lite"/>
    </source>
</evidence>
<feature type="domain" description="C2" evidence="2">
    <location>
        <begin position="40"/>
        <end position="175"/>
    </location>
</feature>
<dbReference type="Proteomes" id="UP001316803">
    <property type="component" value="Unassembled WGS sequence"/>
</dbReference>
<dbReference type="PROSITE" id="PS50004">
    <property type="entry name" value="C2"/>
    <property type="match status" value="1"/>
</dbReference>
<reference evidence="3 4" key="1">
    <citation type="submission" date="2022-12" db="EMBL/GenBank/DDBJ databases">
        <title>Genomic features and morphological characterization of a novel Knufia sp. strain isolated from spacecraft assembly facility.</title>
        <authorList>
            <person name="Teixeira M."/>
            <person name="Chander A.M."/>
            <person name="Stajich J.E."/>
            <person name="Venkateswaran K."/>
        </authorList>
    </citation>
    <scope>NUCLEOTIDE SEQUENCE [LARGE SCALE GENOMIC DNA]</scope>
    <source>
        <strain evidence="3 4">FJI-L2-BK-P2</strain>
    </source>
</reference>
<dbReference type="AlphaFoldDB" id="A0AAN8EC28"/>
<name>A0AAN8EC28_9EURO</name>
<feature type="compositionally biased region" description="Polar residues" evidence="1">
    <location>
        <begin position="653"/>
        <end position="667"/>
    </location>
</feature>
<comment type="caution">
    <text evidence="3">The sequence shown here is derived from an EMBL/GenBank/DDBJ whole genome shotgun (WGS) entry which is preliminary data.</text>
</comment>
<evidence type="ECO:0000259" key="2">
    <source>
        <dbReference type="PROSITE" id="PS50004"/>
    </source>
</evidence>
<feature type="region of interest" description="Disordered" evidence="1">
    <location>
        <begin position="488"/>
        <end position="697"/>
    </location>
</feature>
<dbReference type="PANTHER" id="PTHR47800">
    <property type="entry name" value="C2 DOMAIN-CONTAINING PROTEIN"/>
    <property type="match status" value="1"/>
</dbReference>
<dbReference type="SMART" id="SM00239">
    <property type="entry name" value="C2"/>
    <property type="match status" value="1"/>
</dbReference>
<feature type="compositionally biased region" description="Basic and acidic residues" evidence="1">
    <location>
        <begin position="1"/>
        <end position="23"/>
    </location>
</feature>
<feature type="compositionally biased region" description="Basic and acidic residues" evidence="1">
    <location>
        <begin position="491"/>
        <end position="510"/>
    </location>
</feature>
<feature type="compositionally biased region" description="Polar residues" evidence="1">
    <location>
        <begin position="598"/>
        <end position="609"/>
    </location>
</feature>
<organism evidence="3 4">
    <name type="scientific">Knufia fluminis</name>
    <dbReference type="NCBI Taxonomy" id="191047"/>
    <lineage>
        <taxon>Eukaryota</taxon>
        <taxon>Fungi</taxon>
        <taxon>Dikarya</taxon>
        <taxon>Ascomycota</taxon>
        <taxon>Pezizomycotina</taxon>
        <taxon>Eurotiomycetes</taxon>
        <taxon>Chaetothyriomycetidae</taxon>
        <taxon>Chaetothyriales</taxon>
        <taxon>Trichomeriaceae</taxon>
        <taxon>Knufia</taxon>
    </lineage>
</organism>
<gene>
    <name evidence="3" type="ORF">OHC33_007327</name>
</gene>
<keyword evidence="4" id="KW-1185">Reference proteome</keyword>
<feature type="region of interest" description="Disordered" evidence="1">
    <location>
        <begin position="400"/>
        <end position="450"/>
    </location>
</feature>
<proteinExistence type="predicted"/>
<feature type="compositionally biased region" description="Basic and acidic residues" evidence="1">
    <location>
        <begin position="610"/>
        <end position="629"/>
    </location>
</feature>
<feature type="compositionally biased region" description="Basic and acidic residues" evidence="1">
    <location>
        <begin position="561"/>
        <end position="571"/>
    </location>
</feature>